<evidence type="ECO:0000256" key="1">
    <source>
        <dbReference type="SAM" id="Phobius"/>
    </source>
</evidence>
<proteinExistence type="predicted"/>
<protein>
    <submittedName>
        <fullName evidence="2">Uncharacterized protein</fullName>
    </submittedName>
</protein>
<gene>
    <name evidence="2" type="ORF">GXP70_26950</name>
</gene>
<reference evidence="2 3" key="1">
    <citation type="submission" date="2020-01" db="EMBL/GenBank/DDBJ databases">
        <title>Paenibacillus sp. nov., isolated from tomato rhizosphere.</title>
        <authorList>
            <person name="Weon H.-Y."/>
            <person name="Lee S.A."/>
        </authorList>
    </citation>
    <scope>NUCLEOTIDE SEQUENCE [LARGE SCALE GENOMIC DNA]</scope>
    <source>
        <strain evidence="2 3">12200R-189</strain>
    </source>
</reference>
<dbReference type="AlphaFoldDB" id="A0A6C0G6J7"/>
<keyword evidence="1" id="KW-1133">Transmembrane helix</keyword>
<evidence type="ECO:0000313" key="3">
    <source>
        <dbReference type="Proteomes" id="UP000476064"/>
    </source>
</evidence>
<dbReference type="Proteomes" id="UP000476064">
    <property type="component" value="Chromosome"/>
</dbReference>
<organism evidence="2 3">
    <name type="scientific">Paenibacillus lycopersici</name>
    <dbReference type="NCBI Taxonomy" id="2704462"/>
    <lineage>
        <taxon>Bacteria</taxon>
        <taxon>Bacillati</taxon>
        <taxon>Bacillota</taxon>
        <taxon>Bacilli</taxon>
        <taxon>Bacillales</taxon>
        <taxon>Paenibacillaceae</taxon>
        <taxon>Paenibacillus</taxon>
    </lineage>
</organism>
<feature type="transmembrane region" description="Helical" evidence="1">
    <location>
        <begin position="201"/>
        <end position="223"/>
    </location>
</feature>
<feature type="transmembrane region" description="Helical" evidence="1">
    <location>
        <begin position="162"/>
        <end position="180"/>
    </location>
</feature>
<keyword evidence="3" id="KW-1185">Reference proteome</keyword>
<dbReference type="KEGG" id="plyc:GXP70_26950"/>
<name>A0A6C0G6J7_9BACL</name>
<accession>A0A6C0G6J7</accession>
<dbReference type="RefSeq" id="WP_162359670.1">
    <property type="nucleotide sequence ID" value="NZ_CP048209.1"/>
</dbReference>
<feature type="transmembrane region" description="Helical" evidence="1">
    <location>
        <begin position="77"/>
        <end position="97"/>
    </location>
</feature>
<feature type="transmembrane region" description="Helical" evidence="1">
    <location>
        <begin position="33"/>
        <end position="56"/>
    </location>
</feature>
<dbReference type="EMBL" id="CP048209">
    <property type="protein sequence ID" value="QHT63240.1"/>
    <property type="molecule type" value="Genomic_DNA"/>
</dbReference>
<evidence type="ECO:0000313" key="2">
    <source>
        <dbReference type="EMBL" id="QHT63240.1"/>
    </source>
</evidence>
<keyword evidence="1" id="KW-0472">Membrane</keyword>
<keyword evidence="1" id="KW-0812">Transmembrane</keyword>
<sequence length="240" mass="26336">MKDELQRTLHGIIESGSKSNAAVNEIIHDYTKFHAVLVIVGGGFFLLFAWLSLLFWTAFGRSPKIGHARWSFASKTYFSFGLLSSSVALIIMLIAIVNLTTTLHPLHGFSFVVDSLELTDGATYKDELKNAVNDWVQSGHSALPPILQERIDSRIEFHTTKAIGSGLLLILSAGLSLYLWRALVRRANSNDSTWGLKEKAYFTLGHATVALSLLMVVIVAANIQGALAPMTIFIVNLFSS</sequence>